<evidence type="ECO:0000313" key="2">
    <source>
        <dbReference type="EMBL" id="KCV67544.1"/>
    </source>
</evidence>
<reference evidence="2" key="1">
    <citation type="submission" date="2013-04" db="EMBL/GenBank/DDBJ databases">
        <title>The Genome Sequence of Fonticula alba ATCC 38817.</title>
        <authorList>
            <consortium name="The Broad Institute Genomics Platform"/>
            <person name="Russ C."/>
            <person name="Cuomo C."/>
            <person name="Burger G."/>
            <person name="Gray M.W."/>
            <person name="Holland P.W.H."/>
            <person name="King N."/>
            <person name="Lang F.B.F."/>
            <person name="Roger A.J."/>
            <person name="Ruiz-Trillo I."/>
            <person name="Brown M."/>
            <person name="Walker B."/>
            <person name="Young S."/>
            <person name="Zeng Q."/>
            <person name="Gargeya S."/>
            <person name="Fitzgerald M."/>
            <person name="Haas B."/>
            <person name="Abouelleil A."/>
            <person name="Allen A.W."/>
            <person name="Alvarado L."/>
            <person name="Arachchi H.M."/>
            <person name="Berlin A.M."/>
            <person name="Chapman S.B."/>
            <person name="Gainer-Dewar J."/>
            <person name="Goldberg J."/>
            <person name="Griggs A."/>
            <person name="Gujja S."/>
            <person name="Hansen M."/>
            <person name="Howarth C."/>
            <person name="Imamovic A."/>
            <person name="Ireland A."/>
            <person name="Larimer J."/>
            <person name="McCowan C."/>
            <person name="Murphy C."/>
            <person name="Pearson M."/>
            <person name="Poon T.W."/>
            <person name="Priest M."/>
            <person name="Roberts A."/>
            <person name="Saif S."/>
            <person name="Shea T."/>
            <person name="Sisk P."/>
            <person name="Sykes S."/>
            <person name="Wortman J."/>
            <person name="Nusbaum C."/>
            <person name="Birren B."/>
        </authorList>
    </citation>
    <scope>NUCLEOTIDE SEQUENCE [LARGE SCALE GENOMIC DNA]</scope>
    <source>
        <strain evidence="2">ATCC 38817</strain>
    </source>
</reference>
<feature type="compositionally biased region" description="Basic and acidic residues" evidence="1">
    <location>
        <begin position="606"/>
        <end position="622"/>
    </location>
</feature>
<gene>
    <name evidence="2" type="ORF">H696_06063</name>
</gene>
<feature type="compositionally biased region" description="Pro residues" evidence="1">
    <location>
        <begin position="574"/>
        <end position="583"/>
    </location>
</feature>
<dbReference type="Proteomes" id="UP000030693">
    <property type="component" value="Unassembled WGS sequence"/>
</dbReference>
<keyword evidence="3" id="KW-1185">Reference proteome</keyword>
<feature type="compositionally biased region" description="Gly residues" evidence="1">
    <location>
        <begin position="547"/>
        <end position="563"/>
    </location>
</feature>
<organism evidence="2">
    <name type="scientific">Fonticula alba</name>
    <name type="common">Slime mold</name>
    <dbReference type="NCBI Taxonomy" id="691883"/>
    <lineage>
        <taxon>Eukaryota</taxon>
        <taxon>Rotosphaerida</taxon>
        <taxon>Fonticulaceae</taxon>
        <taxon>Fonticula</taxon>
    </lineage>
</organism>
<dbReference type="GeneID" id="20530788"/>
<evidence type="ECO:0000256" key="1">
    <source>
        <dbReference type="SAM" id="MobiDB-lite"/>
    </source>
</evidence>
<name>A0A058YZX4_FONAL</name>
<accession>A0A058YZX4</accession>
<feature type="compositionally biased region" description="Low complexity" evidence="1">
    <location>
        <begin position="508"/>
        <end position="523"/>
    </location>
</feature>
<evidence type="ECO:0000313" key="3">
    <source>
        <dbReference type="Proteomes" id="UP000030693"/>
    </source>
</evidence>
<dbReference type="EMBL" id="KB932217">
    <property type="protein sequence ID" value="KCV67544.1"/>
    <property type="molecule type" value="Genomic_DNA"/>
</dbReference>
<proteinExistence type="predicted"/>
<dbReference type="AlphaFoldDB" id="A0A058YZX4"/>
<sequence length="622" mass="65795">MTMPGPRPGTSSRASRTCSWTPSRVVPLGVAFEAGPHAEAFARADTLRLLAPLADPQEARQWPLLDPARPGRAIRLTIPGPDCMHVCDQCPAVRFARTSVSRDCWTHFEEPEFSLMPLIDVLCIMLDAPGPGAYVDMVRLVHRALRKQAPLARPKVAELCRAAGIPATGALLVGRAGRPLEVGRLHPRRSRVFFYFEGSQMAGHPDIVWIDAGAGPAGRHFFLRLLLGPAPGRGSPLQMLVPGPVRRALLEKAHLPDDPAAAGPAAPLPLGAGVFLRPAPLAGHLRAPAGPPAGRQCGVGHAALCGGRAFIRRCAPGRRRCGPSQRSVLDRPSAVLLCTRAAHRASQLRNARKPGGDLAPAGTPRQGVALMSPDAVCLSPTHGHVRRMVPRAGGPGRRTGPPAIRHLELALTEVDPAITHCQASFLEFRLRHMLHAYLSGIPIHRPAEYIHLGLRARVVAMADDQGRDLRSGVFVGAMDQLAPADCRPAGRLPARRWSPSAGPPAGGLPPAARRGPIAIARPGWLPGSRGQHPAAARHPFLGHAHLPGGGRGGLARPGSGRGAGRPAHASLFFLPPPPAPRPLRGPRGDGARGRRSCIRTGTPSARRAEGPARAAGEMRHAS</sequence>
<dbReference type="RefSeq" id="XP_009498105.1">
    <property type="nucleotide sequence ID" value="XM_009499830.1"/>
</dbReference>
<feature type="region of interest" description="Disordered" evidence="1">
    <location>
        <begin position="494"/>
        <end position="622"/>
    </location>
</feature>
<protein>
    <submittedName>
        <fullName evidence="2">Uncharacterized protein</fullName>
    </submittedName>
</protein>